<keyword evidence="6" id="KW-0333">Golgi apparatus</keyword>
<comment type="subcellular location">
    <subcellularLocation>
        <location evidence="1">Golgi apparatus membrane</location>
        <topology evidence="1">Single-pass type II membrane protein</topology>
    </subcellularLocation>
</comment>
<dbReference type="AlphaFoldDB" id="A0A7R9G4V8"/>
<dbReference type="InterPro" id="IPR007734">
    <property type="entry name" value="Heparan_SO4_2-O-STrfase"/>
</dbReference>
<accession>A0A7R9G4V8</accession>
<evidence type="ECO:0000256" key="7">
    <source>
        <dbReference type="ARBA" id="ARBA00023136"/>
    </source>
</evidence>
<protein>
    <submittedName>
        <fullName evidence="9">Uncharacterized protein</fullName>
    </submittedName>
</protein>
<dbReference type="PANTHER" id="PTHR12129:SF15">
    <property type="entry name" value="URONYL 2-SULFOTRANSFERASE"/>
    <property type="match status" value="1"/>
</dbReference>
<organism evidence="9">
    <name type="scientific">Timema shepardi</name>
    <name type="common">Walking stick</name>
    <dbReference type="NCBI Taxonomy" id="629360"/>
    <lineage>
        <taxon>Eukaryota</taxon>
        <taxon>Metazoa</taxon>
        <taxon>Ecdysozoa</taxon>
        <taxon>Arthropoda</taxon>
        <taxon>Hexapoda</taxon>
        <taxon>Insecta</taxon>
        <taxon>Pterygota</taxon>
        <taxon>Neoptera</taxon>
        <taxon>Polyneoptera</taxon>
        <taxon>Phasmatodea</taxon>
        <taxon>Timematodea</taxon>
        <taxon>Timematoidea</taxon>
        <taxon>Timematidae</taxon>
        <taxon>Timema</taxon>
    </lineage>
</organism>
<evidence type="ECO:0000256" key="8">
    <source>
        <dbReference type="ARBA" id="ARBA00023180"/>
    </source>
</evidence>
<sequence length="242" mass="27741">MPFDIYFLDMLLRKEVPWVKSADCEIPYKESKQLLELNNEAALSRAKANVDRYFPVVGVLEQLNETLAVLENKLPYFFKGVQSLYFQELLEPHKNRNRKRPQIVRADVRKMVESNLHKEYDFYYWLQARLLLQYRRQLLLPLGHVRLVRPTSCTLPSNTCGLYQGNCVLPLGHVRLVRPTSCMLLSNTKLGPAVGLLPWLALLDETGLVESNPFQTHCFPDNLDAPGINPGTSGSVARTYDH</sequence>
<dbReference type="GO" id="GO:0000139">
    <property type="term" value="C:Golgi membrane"/>
    <property type="evidence" value="ECO:0007669"/>
    <property type="project" value="UniProtKB-SubCell"/>
</dbReference>
<keyword evidence="4" id="KW-0735">Signal-anchor</keyword>
<evidence type="ECO:0000256" key="4">
    <source>
        <dbReference type="ARBA" id="ARBA00022968"/>
    </source>
</evidence>
<keyword evidence="3" id="KW-0812">Transmembrane</keyword>
<dbReference type="InterPro" id="IPR027417">
    <property type="entry name" value="P-loop_NTPase"/>
</dbReference>
<keyword evidence="2" id="KW-0808">Transferase</keyword>
<keyword evidence="5" id="KW-1133">Transmembrane helix</keyword>
<dbReference type="Gene3D" id="3.40.50.300">
    <property type="entry name" value="P-loop containing nucleotide triphosphate hydrolases"/>
    <property type="match status" value="1"/>
</dbReference>
<evidence type="ECO:0000256" key="3">
    <source>
        <dbReference type="ARBA" id="ARBA00022692"/>
    </source>
</evidence>
<evidence type="ECO:0000256" key="2">
    <source>
        <dbReference type="ARBA" id="ARBA00022679"/>
    </source>
</evidence>
<evidence type="ECO:0000256" key="5">
    <source>
        <dbReference type="ARBA" id="ARBA00022989"/>
    </source>
</evidence>
<evidence type="ECO:0000313" key="9">
    <source>
        <dbReference type="EMBL" id="CAD7267188.1"/>
    </source>
</evidence>
<reference evidence="9" key="1">
    <citation type="submission" date="2020-11" db="EMBL/GenBank/DDBJ databases">
        <authorList>
            <person name="Tran Van P."/>
        </authorList>
    </citation>
    <scope>NUCLEOTIDE SEQUENCE</scope>
</reference>
<keyword evidence="7" id="KW-0472">Membrane</keyword>
<gene>
    <name evidence="9" type="ORF">TSIB3V08_LOCUS11202</name>
</gene>
<evidence type="ECO:0000256" key="6">
    <source>
        <dbReference type="ARBA" id="ARBA00023034"/>
    </source>
</evidence>
<dbReference type="EMBL" id="OC008595">
    <property type="protein sequence ID" value="CAD7267188.1"/>
    <property type="molecule type" value="Genomic_DNA"/>
</dbReference>
<dbReference type="GO" id="GO:0008146">
    <property type="term" value="F:sulfotransferase activity"/>
    <property type="evidence" value="ECO:0007669"/>
    <property type="project" value="InterPro"/>
</dbReference>
<evidence type="ECO:0000256" key="1">
    <source>
        <dbReference type="ARBA" id="ARBA00004323"/>
    </source>
</evidence>
<proteinExistence type="predicted"/>
<keyword evidence="8" id="KW-0325">Glycoprotein</keyword>
<dbReference type="PANTHER" id="PTHR12129">
    <property type="entry name" value="HEPARAN SULFATE 2-O-SULFOTRANSFERASE"/>
    <property type="match status" value="1"/>
</dbReference>
<name>A0A7R9G4V8_TIMSH</name>